<accession>A0A1I0DNG2</accession>
<gene>
    <name evidence="1" type="ORF">SAMN04489758_1072</name>
</gene>
<keyword evidence="2" id="KW-1185">Reference proteome</keyword>
<protein>
    <submittedName>
        <fullName evidence="1">Uncharacterized protein</fullName>
    </submittedName>
</protein>
<dbReference type="AlphaFoldDB" id="A0A1I0DNG2"/>
<organism evidence="1 2">
    <name type="scientific">Thomasclavelia cocleata</name>
    <dbReference type="NCBI Taxonomy" id="69824"/>
    <lineage>
        <taxon>Bacteria</taxon>
        <taxon>Bacillati</taxon>
        <taxon>Bacillota</taxon>
        <taxon>Erysipelotrichia</taxon>
        <taxon>Erysipelotrichales</taxon>
        <taxon>Coprobacillaceae</taxon>
        <taxon>Thomasclavelia</taxon>
    </lineage>
</organism>
<evidence type="ECO:0000313" key="2">
    <source>
        <dbReference type="Proteomes" id="UP000198558"/>
    </source>
</evidence>
<dbReference type="Proteomes" id="UP000198558">
    <property type="component" value="Unassembled WGS sequence"/>
</dbReference>
<name>A0A1I0DNG2_9FIRM</name>
<dbReference type="EMBL" id="FOIN01000007">
    <property type="protein sequence ID" value="SET34076.1"/>
    <property type="molecule type" value="Genomic_DNA"/>
</dbReference>
<sequence>MIGNFCKDLIKVFYNFENYYIRIEVFGFNINILRYILYYFANDCRILLTLLLYNLGRGIRTWGK</sequence>
<evidence type="ECO:0000313" key="1">
    <source>
        <dbReference type="EMBL" id="SET34076.1"/>
    </source>
</evidence>
<reference evidence="2" key="1">
    <citation type="submission" date="2016-10" db="EMBL/GenBank/DDBJ databases">
        <authorList>
            <person name="Varghese N."/>
            <person name="Submissions S."/>
        </authorList>
    </citation>
    <scope>NUCLEOTIDE SEQUENCE [LARGE SCALE GENOMIC DNA]</scope>
    <source>
        <strain evidence="2">DSM 1551</strain>
    </source>
</reference>
<proteinExistence type="predicted"/>